<dbReference type="Pfam" id="PF13379">
    <property type="entry name" value="NMT1_2"/>
    <property type="match status" value="1"/>
</dbReference>
<evidence type="ECO:0000256" key="3">
    <source>
        <dbReference type="ARBA" id="ARBA00022729"/>
    </source>
</evidence>
<proteinExistence type="inferred from homology"/>
<protein>
    <submittedName>
        <fullName evidence="6">NitT/TauT family transport system substrate-binding protein</fullName>
    </submittedName>
</protein>
<dbReference type="GO" id="GO:0042597">
    <property type="term" value="C:periplasmic space"/>
    <property type="evidence" value="ECO:0007669"/>
    <property type="project" value="UniProtKB-SubCell"/>
</dbReference>
<keyword evidence="7" id="KW-1185">Reference proteome</keyword>
<evidence type="ECO:0000313" key="6">
    <source>
        <dbReference type="EMBL" id="TQM75637.1"/>
    </source>
</evidence>
<evidence type="ECO:0000256" key="1">
    <source>
        <dbReference type="ARBA" id="ARBA00004418"/>
    </source>
</evidence>
<accession>A0A543IYK4</accession>
<evidence type="ECO:0000256" key="2">
    <source>
        <dbReference type="ARBA" id="ARBA00010742"/>
    </source>
</evidence>
<dbReference type="Proteomes" id="UP000319213">
    <property type="component" value="Unassembled WGS sequence"/>
</dbReference>
<evidence type="ECO:0000256" key="4">
    <source>
        <dbReference type="SAM" id="SignalP"/>
    </source>
</evidence>
<organism evidence="6 7">
    <name type="scientific">Thermopolyspora flexuosa</name>
    <dbReference type="NCBI Taxonomy" id="103836"/>
    <lineage>
        <taxon>Bacteria</taxon>
        <taxon>Bacillati</taxon>
        <taxon>Actinomycetota</taxon>
        <taxon>Actinomycetes</taxon>
        <taxon>Streptosporangiales</taxon>
        <taxon>Streptosporangiaceae</taxon>
        <taxon>Thermopolyspora</taxon>
    </lineage>
</organism>
<keyword evidence="3 4" id="KW-0732">Signal</keyword>
<comment type="caution">
    <text evidence="6">The sequence shown here is derived from an EMBL/GenBank/DDBJ whole genome shotgun (WGS) entry which is preliminary data.</text>
</comment>
<evidence type="ECO:0000259" key="5">
    <source>
        <dbReference type="SMART" id="SM00062"/>
    </source>
</evidence>
<dbReference type="PANTHER" id="PTHR30024">
    <property type="entry name" value="ALIPHATIC SULFONATES-BINDING PROTEIN-RELATED"/>
    <property type="match status" value="1"/>
</dbReference>
<dbReference type="SMART" id="SM00062">
    <property type="entry name" value="PBPb"/>
    <property type="match status" value="1"/>
</dbReference>
<reference evidence="6 7" key="1">
    <citation type="submission" date="2019-06" db="EMBL/GenBank/DDBJ databases">
        <title>Sequencing the genomes of 1000 actinobacteria strains.</title>
        <authorList>
            <person name="Klenk H.-P."/>
        </authorList>
    </citation>
    <scope>NUCLEOTIDE SEQUENCE [LARGE SCALE GENOMIC DNA]</scope>
    <source>
        <strain evidence="6 7">DSM 43186</strain>
    </source>
</reference>
<gene>
    <name evidence="6" type="ORF">FHX40_2349</name>
</gene>
<name>A0A543IYK4_9ACTN</name>
<dbReference type="EMBL" id="VFPQ01000001">
    <property type="protein sequence ID" value="TQM75637.1"/>
    <property type="molecule type" value="Genomic_DNA"/>
</dbReference>
<dbReference type="InterPro" id="IPR001638">
    <property type="entry name" value="Solute-binding_3/MltF_N"/>
</dbReference>
<dbReference type="AlphaFoldDB" id="A0A543IYK4"/>
<dbReference type="SUPFAM" id="SSF53850">
    <property type="entry name" value="Periplasmic binding protein-like II"/>
    <property type="match status" value="1"/>
</dbReference>
<dbReference type="RefSeq" id="WP_142259621.1">
    <property type="nucleotide sequence ID" value="NZ_BMPV01000001.1"/>
</dbReference>
<dbReference type="PROSITE" id="PS51257">
    <property type="entry name" value="PROKAR_LIPOPROTEIN"/>
    <property type="match status" value="1"/>
</dbReference>
<dbReference type="PANTHER" id="PTHR30024:SF47">
    <property type="entry name" value="TAURINE-BINDING PERIPLASMIC PROTEIN"/>
    <property type="match status" value="1"/>
</dbReference>
<feature type="chain" id="PRO_5039643605" evidence="4">
    <location>
        <begin position="20"/>
        <end position="324"/>
    </location>
</feature>
<dbReference type="OrthoDB" id="8892982at2"/>
<evidence type="ECO:0000313" key="7">
    <source>
        <dbReference type="Proteomes" id="UP000319213"/>
    </source>
</evidence>
<feature type="signal peptide" evidence="4">
    <location>
        <begin position="1"/>
        <end position="19"/>
    </location>
</feature>
<comment type="subcellular location">
    <subcellularLocation>
        <location evidence="1">Periplasm</location>
    </subcellularLocation>
</comment>
<comment type="similarity">
    <text evidence="2">Belongs to the bacterial solute-binding protein SsuA/TauA family.</text>
</comment>
<sequence length="324" mass="34604">MRLTRYVIGVLVCTLVAVAGCSGDSDEAPAADLEKTQLTVGTMAVVDAAPLEIAVRRGLFKAEGLDVKLKTVSGAAEAMPQLKNGQLDISLGAYIPFINAVGSGEYDLKIVAEGSRSAPGTHTIMVPPNSPIRTPADLKGKKIGVNTKYSAASMVVRAAAKVHGVTLSEEKNFVQIPPPEFQNALMTGKVHAIQAIEPFTTIIAQATGAQIIYDTSQGATREFPIAGYAATTEWTKKYPKTLAAFQRALAKGHDLANDRAIVAETIPQYTTIKPDLARAVSLSIYSSPVNPTRIQRILDNMREFDLMQGNVKLEQILVDGAKSK</sequence>
<dbReference type="Gene3D" id="3.40.190.10">
    <property type="entry name" value="Periplasmic binding protein-like II"/>
    <property type="match status" value="2"/>
</dbReference>
<feature type="domain" description="Solute-binding protein family 3/N-terminal" evidence="5">
    <location>
        <begin position="37"/>
        <end position="258"/>
    </location>
</feature>